<proteinExistence type="predicted"/>
<organism evidence="2 3">
    <name type="scientific">Candidatus Magnetoglobus multicellularis str. Araruama</name>
    <dbReference type="NCBI Taxonomy" id="890399"/>
    <lineage>
        <taxon>Bacteria</taxon>
        <taxon>Pseudomonadati</taxon>
        <taxon>Thermodesulfobacteriota</taxon>
        <taxon>Desulfobacteria</taxon>
        <taxon>Desulfobacterales</taxon>
        <taxon>Desulfobacteraceae</taxon>
        <taxon>Candidatus Magnetoglobus</taxon>
    </lineage>
</organism>
<name>A0A1V1NVT6_9BACT</name>
<comment type="caution">
    <text evidence="2">The sequence shown here is derived from an EMBL/GenBank/DDBJ whole genome shotgun (WGS) entry which is preliminary data.</text>
</comment>
<gene>
    <name evidence="2" type="ORF">OMM_12581</name>
</gene>
<evidence type="ECO:0000313" key="2">
    <source>
        <dbReference type="EMBL" id="ETR66606.1"/>
    </source>
</evidence>
<dbReference type="InterPro" id="IPR027417">
    <property type="entry name" value="P-loop_NTPase"/>
</dbReference>
<dbReference type="EMBL" id="ATBP01001870">
    <property type="protein sequence ID" value="ETR66606.1"/>
    <property type="molecule type" value="Genomic_DNA"/>
</dbReference>
<evidence type="ECO:0000259" key="1">
    <source>
        <dbReference type="Pfam" id="PF13175"/>
    </source>
</evidence>
<feature type="domain" description="Endonuclease GajA/Old nuclease/RecF-like AAA" evidence="1">
    <location>
        <begin position="1"/>
        <end position="64"/>
    </location>
</feature>
<dbReference type="InterPro" id="IPR041685">
    <property type="entry name" value="AAA_GajA/Old/RecF-like"/>
</dbReference>
<accession>A0A1V1NVT6</accession>
<protein>
    <recommendedName>
        <fullName evidence="1">Endonuclease GajA/Old nuclease/RecF-like AAA domain-containing protein</fullName>
    </recommendedName>
</protein>
<evidence type="ECO:0000313" key="3">
    <source>
        <dbReference type="Proteomes" id="UP000189670"/>
    </source>
</evidence>
<dbReference type="SUPFAM" id="SSF52540">
    <property type="entry name" value="P-loop containing nucleoside triphosphate hydrolases"/>
    <property type="match status" value="1"/>
</dbReference>
<reference evidence="3" key="1">
    <citation type="submission" date="2012-11" db="EMBL/GenBank/DDBJ databases">
        <authorList>
            <person name="Lucero-Rivera Y.E."/>
            <person name="Tovar-Ramirez D."/>
        </authorList>
    </citation>
    <scope>NUCLEOTIDE SEQUENCE [LARGE SCALE GENOMIC DNA]</scope>
    <source>
        <strain evidence="3">Araruama</strain>
    </source>
</reference>
<sequence length="119" mass="13756">MLKKLWIKNYKLWENTNWIDMAPMTLFFGVNSSGKSSIGQLLMLLKQTIDSSDRQSVFFFGGKNALVQTGSYQEFPEHIDLKQFDLSDRKFIAVANNHPDKPPVYQATDSKWWGWSSAF</sequence>
<dbReference type="Gene3D" id="3.40.50.300">
    <property type="entry name" value="P-loop containing nucleotide triphosphate hydrolases"/>
    <property type="match status" value="1"/>
</dbReference>
<dbReference type="AlphaFoldDB" id="A0A1V1NVT6"/>
<dbReference type="Pfam" id="PF13175">
    <property type="entry name" value="AAA_15"/>
    <property type="match status" value="1"/>
</dbReference>
<dbReference type="Proteomes" id="UP000189670">
    <property type="component" value="Unassembled WGS sequence"/>
</dbReference>